<organism evidence="1 2">
    <name type="scientific">Halocaridina rubra</name>
    <name type="common">Hawaiian red shrimp</name>
    <dbReference type="NCBI Taxonomy" id="373956"/>
    <lineage>
        <taxon>Eukaryota</taxon>
        <taxon>Metazoa</taxon>
        <taxon>Ecdysozoa</taxon>
        <taxon>Arthropoda</taxon>
        <taxon>Crustacea</taxon>
        <taxon>Multicrustacea</taxon>
        <taxon>Malacostraca</taxon>
        <taxon>Eumalacostraca</taxon>
        <taxon>Eucarida</taxon>
        <taxon>Decapoda</taxon>
        <taxon>Pleocyemata</taxon>
        <taxon>Caridea</taxon>
        <taxon>Atyoidea</taxon>
        <taxon>Atyidae</taxon>
        <taxon>Halocaridina</taxon>
    </lineage>
</organism>
<feature type="non-terminal residue" evidence="1">
    <location>
        <position position="1"/>
    </location>
</feature>
<evidence type="ECO:0000313" key="2">
    <source>
        <dbReference type="Proteomes" id="UP001381693"/>
    </source>
</evidence>
<reference evidence="1 2" key="1">
    <citation type="submission" date="2023-11" db="EMBL/GenBank/DDBJ databases">
        <title>Halocaridina rubra genome assembly.</title>
        <authorList>
            <person name="Smith C."/>
        </authorList>
    </citation>
    <scope>NUCLEOTIDE SEQUENCE [LARGE SCALE GENOMIC DNA]</scope>
    <source>
        <strain evidence="1">EP-1</strain>
        <tissue evidence="1">Whole</tissue>
    </source>
</reference>
<dbReference type="AlphaFoldDB" id="A0AAN8X639"/>
<protein>
    <submittedName>
        <fullName evidence="1">Uncharacterized protein</fullName>
    </submittedName>
</protein>
<sequence>INSQTGIDSMWHLIIKFVKRRKLSALHDSSAQYAQNLIDGWSEQSQASNLSPHIKEAFSSK</sequence>
<dbReference type="EMBL" id="JAXCGZ010011378">
    <property type="protein sequence ID" value="KAK7075048.1"/>
    <property type="molecule type" value="Genomic_DNA"/>
</dbReference>
<keyword evidence="2" id="KW-1185">Reference proteome</keyword>
<name>A0AAN8X639_HALRR</name>
<gene>
    <name evidence="1" type="ORF">SK128_008153</name>
</gene>
<evidence type="ECO:0000313" key="1">
    <source>
        <dbReference type="EMBL" id="KAK7075048.1"/>
    </source>
</evidence>
<feature type="non-terminal residue" evidence="1">
    <location>
        <position position="61"/>
    </location>
</feature>
<dbReference type="Proteomes" id="UP001381693">
    <property type="component" value="Unassembled WGS sequence"/>
</dbReference>
<accession>A0AAN8X639</accession>
<proteinExistence type="predicted"/>
<comment type="caution">
    <text evidence="1">The sequence shown here is derived from an EMBL/GenBank/DDBJ whole genome shotgun (WGS) entry which is preliminary data.</text>
</comment>